<organism evidence="12">
    <name type="scientific">Clastoptera arizonana</name>
    <name type="common">Arizona spittle bug</name>
    <dbReference type="NCBI Taxonomy" id="38151"/>
    <lineage>
        <taxon>Eukaryota</taxon>
        <taxon>Metazoa</taxon>
        <taxon>Ecdysozoa</taxon>
        <taxon>Arthropoda</taxon>
        <taxon>Hexapoda</taxon>
        <taxon>Insecta</taxon>
        <taxon>Pterygota</taxon>
        <taxon>Neoptera</taxon>
        <taxon>Paraneoptera</taxon>
        <taxon>Hemiptera</taxon>
        <taxon>Auchenorrhyncha</taxon>
        <taxon>Cercopoidea</taxon>
        <taxon>Clastopteridae</taxon>
        <taxon>Clastoptera</taxon>
    </lineage>
</organism>
<keyword evidence="5 10" id="KW-0479">Metal-binding</keyword>
<evidence type="ECO:0000256" key="5">
    <source>
        <dbReference type="ARBA" id="ARBA00022723"/>
    </source>
</evidence>
<dbReference type="InterPro" id="IPR000905">
    <property type="entry name" value="Gcp-like_dom"/>
</dbReference>
<evidence type="ECO:0000256" key="7">
    <source>
        <dbReference type="ARBA" id="ARBA00023128"/>
    </source>
</evidence>
<dbReference type="GO" id="GO:0005739">
    <property type="term" value="C:mitochondrion"/>
    <property type="evidence" value="ECO:0007669"/>
    <property type="project" value="UniProtKB-SubCell"/>
</dbReference>
<comment type="catalytic activity">
    <reaction evidence="9 10">
        <text>L-threonylcarbamoyladenylate + adenosine(37) in tRNA = N(6)-L-threonylcarbamoyladenosine(37) in tRNA + AMP + H(+)</text>
        <dbReference type="Rhea" id="RHEA:37059"/>
        <dbReference type="Rhea" id="RHEA-COMP:10162"/>
        <dbReference type="Rhea" id="RHEA-COMP:10163"/>
        <dbReference type="ChEBI" id="CHEBI:15378"/>
        <dbReference type="ChEBI" id="CHEBI:73682"/>
        <dbReference type="ChEBI" id="CHEBI:74411"/>
        <dbReference type="ChEBI" id="CHEBI:74418"/>
        <dbReference type="ChEBI" id="CHEBI:456215"/>
        <dbReference type="EC" id="2.3.1.234"/>
    </reaction>
</comment>
<evidence type="ECO:0000313" key="12">
    <source>
        <dbReference type="EMBL" id="JAS28189.1"/>
    </source>
</evidence>
<dbReference type="PRINTS" id="PR00789">
    <property type="entry name" value="OSIALOPTASE"/>
</dbReference>
<dbReference type="GO" id="GO:0046872">
    <property type="term" value="F:metal ion binding"/>
    <property type="evidence" value="ECO:0007669"/>
    <property type="project" value="UniProtKB-KW"/>
</dbReference>
<protein>
    <recommendedName>
        <fullName evidence="2">N(6)-L-threonylcarbamoyladenine synthase</fullName>
        <ecNumber evidence="2">2.3.1.234</ecNumber>
    </recommendedName>
</protein>
<comment type="similarity">
    <text evidence="10">Belongs to the KAE1 / TsaD family.</text>
</comment>
<evidence type="ECO:0000259" key="11">
    <source>
        <dbReference type="Pfam" id="PF00814"/>
    </source>
</evidence>
<comment type="cofactor">
    <cofactor evidence="10">
        <name>a divalent metal cation</name>
        <dbReference type="ChEBI" id="CHEBI:60240"/>
    </cofactor>
    <text evidence="10">Binds 1 divalent metal cation per subunit.</text>
</comment>
<evidence type="ECO:0000256" key="9">
    <source>
        <dbReference type="ARBA" id="ARBA00048117"/>
    </source>
</evidence>
<dbReference type="NCBIfam" id="TIGR00329">
    <property type="entry name" value="gcp_kae1"/>
    <property type="match status" value="1"/>
</dbReference>
<accession>A0A1B6DRA7</accession>
<dbReference type="Gene3D" id="3.30.420.40">
    <property type="match status" value="2"/>
</dbReference>
<keyword evidence="7 10" id="KW-0496">Mitochondrion</keyword>
<keyword evidence="4 10" id="KW-0819">tRNA processing</keyword>
<dbReference type="PANTHER" id="PTHR11735:SF6">
    <property type="entry name" value="TRNA N6-ADENOSINE THREONYLCARBAMOYLTRANSFERASE, MITOCHONDRIAL"/>
    <property type="match status" value="1"/>
</dbReference>
<evidence type="ECO:0000256" key="2">
    <source>
        <dbReference type="ARBA" id="ARBA00012156"/>
    </source>
</evidence>
<dbReference type="PANTHER" id="PTHR11735">
    <property type="entry name" value="TRNA N6-ADENOSINE THREONYLCARBAMOYLTRANSFERASE"/>
    <property type="match status" value="1"/>
</dbReference>
<evidence type="ECO:0000256" key="4">
    <source>
        <dbReference type="ARBA" id="ARBA00022694"/>
    </source>
</evidence>
<keyword evidence="6" id="KW-0809">Transit peptide</keyword>
<dbReference type="FunFam" id="3.30.420.40:FF:000083">
    <property type="entry name" value="Probable tRNA N6-adenosine threonylcarbamoyltransferase, mitochondrial"/>
    <property type="match status" value="1"/>
</dbReference>
<dbReference type="HAMAP" id="MF_01445">
    <property type="entry name" value="TsaD"/>
    <property type="match status" value="1"/>
</dbReference>
<dbReference type="InterPro" id="IPR022450">
    <property type="entry name" value="TsaD"/>
</dbReference>
<evidence type="ECO:0000256" key="6">
    <source>
        <dbReference type="ARBA" id="ARBA00022946"/>
    </source>
</evidence>
<evidence type="ECO:0000256" key="8">
    <source>
        <dbReference type="ARBA" id="ARBA00023315"/>
    </source>
</evidence>
<comment type="subunit">
    <text evidence="10">Homodimer.</text>
</comment>
<proteinExistence type="inferred from homology"/>
<evidence type="ECO:0000256" key="3">
    <source>
        <dbReference type="ARBA" id="ARBA00022679"/>
    </source>
</evidence>
<comment type="subcellular location">
    <subcellularLocation>
        <location evidence="1 10">Mitochondrion</location>
    </subcellularLocation>
</comment>
<dbReference type="CDD" id="cd24134">
    <property type="entry name" value="ASKHA_NBD_OSGEPL1_QRI7_euk"/>
    <property type="match status" value="1"/>
</dbReference>
<evidence type="ECO:0000256" key="10">
    <source>
        <dbReference type="HAMAP-Rule" id="MF_03179"/>
    </source>
</evidence>
<dbReference type="InterPro" id="IPR017861">
    <property type="entry name" value="KAE1/TsaD"/>
</dbReference>
<reference evidence="12" key="1">
    <citation type="submission" date="2015-12" db="EMBL/GenBank/DDBJ databases">
        <title>De novo transcriptome assembly of four potential Pierce s Disease insect vectors from Arizona vineyards.</title>
        <authorList>
            <person name="Tassone E.E."/>
        </authorList>
    </citation>
    <scope>NUCLEOTIDE SEQUENCE</scope>
</reference>
<dbReference type="NCBIfam" id="TIGR03723">
    <property type="entry name" value="T6A_TsaD_YgjD"/>
    <property type="match status" value="1"/>
</dbReference>
<comment type="function">
    <text evidence="10">Required for the formation of a threonylcarbamoyl group on adenosine at position 37 (t(6)A37) in mitochondrial tRNAs that read codons beginning with adenine. Probably involved in the transfer of the threonylcarbamoyl moiety of threonylcarbamoyl-AMP (TC-AMP) to the N6 group of A37. Involved in mitochondrial genome maintenance.</text>
</comment>
<name>A0A1B6DRA7_9HEMI</name>
<dbReference type="GO" id="GO:0061711">
    <property type="term" value="F:tRNA N(6)-L-threonylcarbamoyladenine synthase activity"/>
    <property type="evidence" value="ECO:0007669"/>
    <property type="project" value="UniProtKB-EC"/>
</dbReference>
<feature type="domain" description="Gcp-like" evidence="11">
    <location>
        <begin position="57"/>
        <end position="363"/>
    </location>
</feature>
<dbReference type="AlphaFoldDB" id="A0A1B6DRA7"/>
<evidence type="ECO:0000256" key="1">
    <source>
        <dbReference type="ARBA" id="ARBA00004173"/>
    </source>
</evidence>
<dbReference type="Pfam" id="PF00814">
    <property type="entry name" value="TsaD"/>
    <property type="match status" value="1"/>
</dbReference>
<dbReference type="GO" id="GO:0002949">
    <property type="term" value="P:tRNA threonylcarbamoyladenosine modification"/>
    <property type="evidence" value="ECO:0007669"/>
    <property type="project" value="UniProtKB-UniRule"/>
</dbReference>
<sequence length="430" mass="47769">MFFSLRRNYKVKEISWTMSKLVRNVSQQKSGVKTAIILGIETSCDDTGCAVVDTNGNILGEALHSQQQIHLENGGILPPIARDLHEKYIEKVVKDALQAAKLKLSDVDAIATTVKPGLALSLCVGMLYGKHLSRQANKPFIPIHHMQAHALTVRMVHKVDFPFLVLLVSGGHCILAVVQSATSFLVLGHSLDDAPGEAMDKAARRLKLRNLPQFSKMCGGQALEKAAELGDPLSHEFTTPLTKYRDCNFSYAGIKNQINRLIIHEEEKYNVQGGKILPNVYNICASFQLCVTKHICHRVQRAIEFVKLKQLIPKTNQIMVMSGGVACNSFISRAVGIVCRETKFQLRVPPPHLCTDNGIMIAWNGAEKWSMQKDVYSSDNLDDIDIESRCPMGEDMRKKVTDANIKCEWVSLNELFKAKDSLNSKNSTNG</sequence>
<dbReference type="InterPro" id="IPR043129">
    <property type="entry name" value="ATPase_NBD"/>
</dbReference>
<dbReference type="EC" id="2.3.1.234" evidence="2"/>
<gene>
    <name evidence="12" type="ORF">g.7888</name>
</gene>
<dbReference type="SUPFAM" id="SSF53067">
    <property type="entry name" value="Actin-like ATPase domain"/>
    <property type="match status" value="1"/>
</dbReference>
<keyword evidence="8 10" id="KW-0012">Acyltransferase</keyword>
<keyword evidence="3 10" id="KW-0808">Transferase</keyword>
<dbReference type="EMBL" id="GEDC01009109">
    <property type="protein sequence ID" value="JAS28189.1"/>
    <property type="molecule type" value="Transcribed_RNA"/>
</dbReference>